<dbReference type="InterPro" id="IPR025700">
    <property type="entry name" value="Lys/Orn_oxygenase"/>
</dbReference>
<dbReference type="Gene3D" id="3.50.50.60">
    <property type="entry name" value="FAD/NAD(P)-binding domain"/>
    <property type="match status" value="1"/>
</dbReference>
<dbReference type="PANTHER" id="PTHR42802:SF1">
    <property type="entry name" value="L-ORNITHINE N(5)-MONOOXYGENASE"/>
    <property type="match status" value="1"/>
</dbReference>
<evidence type="ECO:0000313" key="8">
    <source>
        <dbReference type="EMBL" id="MQA54351.1"/>
    </source>
</evidence>
<dbReference type="EMBL" id="WHUV01000002">
    <property type="protein sequence ID" value="MQA54351.1"/>
    <property type="molecule type" value="Genomic_DNA"/>
</dbReference>
<comment type="similarity">
    <text evidence="3">Belongs to the lysine N(6)-hydroxylase/L-ornithine N(5)-oxygenase family.</text>
</comment>
<comment type="pathway">
    <text evidence="2">Siderophore biosynthesis.</text>
</comment>
<dbReference type="Pfam" id="PF13434">
    <property type="entry name" value="Lys_Orn_oxgnase"/>
    <property type="match status" value="1"/>
</dbReference>
<evidence type="ECO:0000256" key="5">
    <source>
        <dbReference type="ARBA" id="ARBA00022827"/>
    </source>
</evidence>
<accession>A0A7X1PLG8</accession>
<evidence type="ECO:0000256" key="1">
    <source>
        <dbReference type="ARBA" id="ARBA00001974"/>
    </source>
</evidence>
<keyword evidence="6" id="KW-0521">NADP</keyword>
<dbReference type="GO" id="GO:0006879">
    <property type="term" value="P:intracellular iron ion homeostasis"/>
    <property type="evidence" value="ECO:0007669"/>
    <property type="project" value="TreeGrafter"/>
</dbReference>
<organism evidence="8 9">
    <name type="scientific">Pseudomonas piscis</name>
    <dbReference type="NCBI Taxonomy" id="2614538"/>
    <lineage>
        <taxon>Bacteria</taxon>
        <taxon>Pseudomonadati</taxon>
        <taxon>Pseudomonadota</taxon>
        <taxon>Gammaproteobacteria</taxon>
        <taxon>Pseudomonadales</taxon>
        <taxon>Pseudomonadaceae</taxon>
        <taxon>Pseudomonas</taxon>
    </lineage>
</organism>
<protein>
    <submittedName>
        <fullName evidence="8">SidA/IucD/PvdA family monooxygenase</fullName>
    </submittedName>
</protein>
<dbReference type="PANTHER" id="PTHR42802">
    <property type="entry name" value="MONOOXYGENASE"/>
    <property type="match status" value="1"/>
</dbReference>
<gene>
    <name evidence="8" type="ORF">GDH07_13630</name>
</gene>
<keyword evidence="7" id="KW-0560">Oxidoreductase</keyword>
<comment type="cofactor">
    <cofactor evidence="1">
        <name>FAD</name>
        <dbReference type="ChEBI" id="CHEBI:57692"/>
    </cofactor>
</comment>
<dbReference type="SUPFAM" id="SSF51905">
    <property type="entry name" value="FAD/NAD(P)-binding domain"/>
    <property type="match status" value="1"/>
</dbReference>
<reference evidence="8 9" key="1">
    <citation type="submission" date="2019-10" db="EMBL/GenBank/DDBJ databases">
        <title>Pseudomonas dajingensis sp. nov., isolated from the profound head ulcers of farmed Murray cod (Maccullochella peelii peelii).</title>
        <authorList>
            <person name="Liu Y."/>
        </authorList>
    </citation>
    <scope>NUCLEOTIDE SEQUENCE [LARGE SCALE GENOMIC DNA]</scope>
    <source>
        <strain evidence="8 9">MC042</strain>
    </source>
</reference>
<dbReference type="Proteomes" id="UP000486534">
    <property type="component" value="Unassembled WGS sequence"/>
</dbReference>
<comment type="caution">
    <text evidence="8">The sequence shown here is derived from an EMBL/GenBank/DDBJ whole genome shotgun (WGS) entry which is preliminary data.</text>
</comment>
<name>A0A7X1PLG8_9PSED</name>
<evidence type="ECO:0000256" key="3">
    <source>
        <dbReference type="ARBA" id="ARBA00007588"/>
    </source>
</evidence>
<proteinExistence type="inferred from homology"/>
<dbReference type="AlphaFoldDB" id="A0A7X1PLG8"/>
<dbReference type="InterPro" id="IPR036188">
    <property type="entry name" value="FAD/NAD-bd_sf"/>
</dbReference>
<keyword evidence="5" id="KW-0274">FAD</keyword>
<sequence>MPPGSWGSIPRPSNFSSKAPKIIRRRGIYIRSSVSSRTVTITITTFHSNMPKDRSFPMSDTVYDIVGIGFGPSNLALAIALEEAQSPLSYRFLDAKRQPDWQDGMLLSGSDIQNNPLRDLVTPRNPRSHYGFVNYLKETGRLFDYLNLPLAYPLRREYAEYIKWVAGHFLDSVESSARVSKVEPVQLKGQRLWKVTYNDHQVIHGRTLVLGTGRTANVPAVFEGLTGPRIFHLNHYLENIHDLPPEVQRIGVLGSSQSAVEIVLDLSARFADKDIYALHRSFSFRLKDTSPFSDKVYFPEFIDYYFALSSEAKARIDRQLRGTNYSSADADVINALYVRIHEEKLQGKQRIHILNNTAVERASLNAAGQVELALTEVNQLQASHLTLDALVLATGFKDIADKENGELYPPLLEPYHQGFRRDGQGALVVNRDYSLTVLDGLPAVFLNGLCESSHGLGDAGSFSLISLRVERILSALQERLAPGQELRSPEPALA</sequence>
<evidence type="ECO:0000313" key="9">
    <source>
        <dbReference type="Proteomes" id="UP000486534"/>
    </source>
</evidence>
<keyword evidence="8" id="KW-0503">Monooxygenase</keyword>
<keyword evidence="4" id="KW-0285">Flavoprotein</keyword>
<evidence type="ECO:0000256" key="4">
    <source>
        <dbReference type="ARBA" id="ARBA00022630"/>
    </source>
</evidence>
<evidence type="ECO:0000256" key="6">
    <source>
        <dbReference type="ARBA" id="ARBA00022857"/>
    </source>
</evidence>
<evidence type="ECO:0000256" key="7">
    <source>
        <dbReference type="ARBA" id="ARBA00023002"/>
    </source>
</evidence>
<evidence type="ECO:0000256" key="2">
    <source>
        <dbReference type="ARBA" id="ARBA00004924"/>
    </source>
</evidence>
<dbReference type="GO" id="GO:0004497">
    <property type="term" value="F:monooxygenase activity"/>
    <property type="evidence" value="ECO:0007669"/>
    <property type="project" value="UniProtKB-KW"/>
</dbReference>